<dbReference type="Proteomes" id="UP000198634">
    <property type="component" value="Unassembled WGS sequence"/>
</dbReference>
<gene>
    <name evidence="2" type="ORF">SAMN04488092_101238</name>
</gene>
<dbReference type="AlphaFoldDB" id="A0A1H8Z081"/>
<organism evidence="2 3">
    <name type="scientific">Thalassovita taeanensis</name>
    <dbReference type="NCBI Taxonomy" id="657014"/>
    <lineage>
        <taxon>Bacteria</taxon>
        <taxon>Pseudomonadati</taxon>
        <taxon>Pseudomonadota</taxon>
        <taxon>Alphaproteobacteria</taxon>
        <taxon>Rhodobacterales</taxon>
        <taxon>Roseobacteraceae</taxon>
        <taxon>Thalassovita</taxon>
    </lineage>
</organism>
<dbReference type="InterPro" id="IPR029063">
    <property type="entry name" value="SAM-dependent_MTases_sf"/>
</dbReference>
<dbReference type="PANTHER" id="PTHR36973">
    <property type="entry name" value="SLL1456 PROTEIN-RELATED"/>
    <property type="match status" value="1"/>
</dbReference>
<dbReference type="EMBL" id="FOEP01000001">
    <property type="protein sequence ID" value="SEP57855.1"/>
    <property type="molecule type" value="Genomic_DNA"/>
</dbReference>
<dbReference type="OrthoDB" id="292760at2"/>
<dbReference type="GO" id="GO:0008171">
    <property type="term" value="F:O-methyltransferase activity"/>
    <property type="evidence" value="ECO:0007669"/>
    <property type="project" value="TreeGrafter"/>
</dbReference>
<keyword evidence="2" id="KW-0808">Transferase</keyword>
<dbReference type="Pfam" id="PF05050">
    <property type="entry name" value="Methyltransf_21"/>
    <property type="match status" value="1"/>
</dbReference>
<evidence type="ECO:0000313" key="2">
    <source>
        <dbReference type="EMBL" id="SEP57855.1"/>
    </source>
</evidence>
<accession>A0A1H8Z081</accession>
<dbReference type="NCBIfam" id="TIGR01444">
    <property type="entry name" value="fkbM_fam"/>
    <property type="match status" value="1"/>
</dbReference>
<feature type="domain" description="Methyltransferase FkbM" evidence="1">
    <location>
        <begin position="26"/>
        <end position="192"/>
    </location>
</feature>
<dbReference type="STRING" id="657014.SAMN04488092_101238"/>
<protein>
    <submittedName>
        <fullName evidence="2">Methyltransferase, FkbM family</fullName>
    </submittedName>
</protein>
<name>A0A1H8Z081_9RHOB</name>
<dbReference type="SUPFAM" id="SSF53335">
    <property type="entry name" value="S-adenosyl-L-methionine-dependent methyltransferases"/>
    <property type="match status" value="1"/>
</dbReference>
<dbReference type="PANTHER" id="PTHR36973:SF4">
    <property type="entry name" value="NODULATION PROTEIN"/>
    <property type="match status" value="1"/>
</dbReference>
<dbReference type="InterPro" id="IPR006342">
    <property type="entry name" value="FkbM_mtfrase"/>
</dbReference>
<sequence>MNMRSGDLISYLAEGLAPLRQVRIADVGANPIEAPPYRALARAGLAEVWGFEPNPEAHAALMAQKPDWLHVLDKAVGFPGKAVFNAYPASEMSSVYKLSAKSIGYLGHFKRHLNTETELPVDLHALDDLEALPQLDLLKIDAQGSEYAVISSARDKLAQAVAVVAEMRFYRLYDGEPMLNELDEELRAQGFVLHRFLHQKTRMLRHSQADRVDRKAMGSQLIDGDAVYIRSFEDRKGWSDDQLAHLALLACAVFDSHDLTLLCLDELATRGRVDAAMAAGYVDLLPKGLRA</sequence>
<dbReference type="Gene3D" id="3.40.50.150">
    <property type="entry name" value="Vaccinia Virus protein VP39"/>
    <property type="match status" value="1"/>
</dbReference>
<evidence type="ECO:0000259" key="1">
    <source>
        <dbReference type="Pfam" id="PF05050"/>
    </source>
</evidence>
<reference evidence="2 3" key="1">
    <citation type="submission" date="2016-10" db="EMBL/GenBank/DDBJ databases">
        <authorList>
            <person name="de Groot N.N."/>
        </authorList>
    </citation>
    <scope>NUCLEOTIDE SEQUENCE [LARGE SCALE GENOMIC DNA]</scope>
    <source>
        <strain evidence="2 3">DSM 22007</strain>
    </source>
</reference>
<proteinExistence type="predicted"/>
<dbReference type="GO" id="GO:0032259">
    <property type="term" value="P:methylation"/>
    <property type="evidence" value="ECO:0007669"/>
    <property type="project" value="UniProtKB-KW"/>
</dbReference>
<evidence type="ECO:0000313" key="3">
    <source>
        <dbReference type="Proteomes" id="UP000198634"/>
    </source>
</evidence>
<keyword evidence="2" id="KW-0489">Methyltransferase</keyword>
<dbReference type="RefSeq" id="WP_090267157.1">
    <property type="nucleotide sequence ID" value="NZ_FOEP01000001.1"/>
</dbReference>
<dbReference type="InterPro" id="IPR053188">
    <property type="entry name" value="FkbM_Methyltransferase"/>
</dbReference>
<keyword evidence="3" id="KW-1185">Reference proteome</keyword>